<reference evidence="3 4" key="1">
    <citation type="submission" date="2015-07" db="EMBL/GenBank/DDBJ databases">
        <title>Genome analysis of myxobacterium Chondromyces crocatus Cm c5 reveals a high potential for natural compound synthesis and the genetic basis for the loss of fruiting body formation.</title>
        <authorList>
            <person name="Zaburannyi N."/>
            <person name="Bunk B."/>
            <person name="Maier J."/>
            <person name="Overmann J."/>
            <person name="Mueller R."/>
        </authorList>
    </citation>
    <scope>NUCLEOTIDE SEQUENCE [LARGE SCALE GENOMIC DNA]</scope>
    <source>
        <strain evidence="3 4">Cm c5</strain>
    </source>
</reference>
<evidence type="ECO:0000313" key="4">
    <source>
        <dbReference type="Proteomes" id="UP000067626"/>
    </source>
</evidence>
<evidence type="ECO:0000256" key="2">
    <source>
        <dbReference type="SAM" id="SignalP"/>
    </source>
</evidence>
<dbReference type="SUPFAM" id="SSF53474">
    <property type="entry name" value="alpha/beta-Hydrolases"/>
    <property type="match status" value="1"/>
</dbReference>
<dbReference type="AlphaFoldDB" id="A0A0K1EB63"/>
<evidence type="ECO:0000313" key="3">
    <source>
        <dbReference type="EMBL" id="AKT37932.1"/>
    </source>
</evidence>
<dbReference type="OrthoDB" id="189734at2"/>
<feature type="region of interest" description="Disordered" evidence="1">
    <location>
        <begin position="26"/>
        <end position="66"/>
    </location>
</feature>
<name>A0A0K1EB63_CHOCO</name>
<proteinExistence type="predicted"/>
<feature type="region of interest" description="Disordered" evidence="1">
    <location>
        <begin position="573"/>
        <end position="595"/>
    </location>
</feature>
<dbReference type="KEGG" id="ccro:CMC5_020750"/>
<dbReference type="EMBL" id="CP012159">
    <property type="protein sequence ID" value="AKT37932.1"/>
    <property type="molecule type" value="Genomic_DNA"/>
</dbReference>
<feature type="chain" id="PRO_5005459190" description="EF-hand domain-containing protein" evidence="2">
    <location>
        <begin position="24"/>
        <end position="595"/>
    </location>
</feature>
<accession>A0A0K1EB63</accession>
<keyword evidence="4" id="KW-1185">Reference proteome</keyword>
<feature type="compositionally biased region" description="Low complexity" evidence="1">
    <location>
        <begin position="33"/>
        <end position="44"/>
    </location>
</feature>
<evidence type="ECO:0000256" key="1">
    <source>
        <dbReference type="SAM" id="MobiDB-lite"/>
    </source>
</evidence>
<evidence type="ECO:0008006" key="5">
    <source>
        <dbReference type="Google" id="ProtNLM"/>
    </source>
</evidence>
<dbReference type="InterPro" id="IPR029058">
    <property type="entry name" value="AB_hydrolase_fold"/>
</dbReference>
<sequence length="595" mass="62500">MKHSFFVLPSLLGALLTVTTLPACDGDDGEDLGPGSSSTTTTTTGPGGPGGGPGGSGGAGGNGGGAQAWELDLLMEGLEEGARQDYVGEGPEDWAGDGGLAHLTYWKMATDSPEFMALSELEKMKVTRLQASALGLASEKYEAKVLGTLDGMADVQVPGTEVTGTLVTVENGVTRKQRVVLKLPTAWNGHLVVAGTPGTRNEFSNDVIFASWLLKQGFAFISGDKGTPNGEASLLEGTHTTQHWGDMLVDLGVWARGRLEAATHQPVQRVLAVGLSNGGFQVRRGMEIDHARVAGGEARVFHGGLDWSGVYWPRAAELDTNGDGTVSPAEFAAGNQLVASLDRAALAMKWAHDPQTVTTPSAFAETPPFSAAHPEMLAAGFTAESSVIWGAYNTLFDAFKSVAPMFEGTGYYNITGYTFRAELMGHTAAQSAGYSAYPSQPGQEPPLYGWLASAVDGGWTPESVDYALRNATTGEISARMMTLHGDRDGFLGLVGHAQAYREAVVAAGNEAHHRLYVIQNGTHTDRHADGKLDYDFDGTAGEEGAGELLTPMQGYVQKAFGHLVTWVTLGAPPPDSGTVSTDPVGDPIDPAEIDF</sequence>
<feature type="signal peptide" evidence="2">
    <location>
        <begin position="1"/>
        <end position="23"/>
    </location>
</feature>
<dbReference type="RefSeq" id="WP_050430228.1">
    <property type="nucleotide sequence ID" value="NZ_CP012159.1"/>
</dbReference>
<dbReference type="PROSITE" id="PS00018">
    <property type="entry name" value="EF_HAND_1"/>
    <property type="match status" value="1"/>
</dbReference>
<dbReference type="InterPro" id="IPR018247">
    <property type="entry name" value="EF_Hand_1_Ca_BS"/>
</dbReference>
<feature type="compositionally biased region" description="Gly residues" evidence="1">
    <location>
        <begin position="45"/>
        <end position="66"/>
    </location>
</feature>
<gene>
    <name evidence="3" type="ORF">CMC5_020750</name>
</gene>
<dbReference type="Proteomes" id="UP000067626">
    <property type="component" value="Chromosome"/>
</dbReference>
<keyword evidence="2" id="KW-0732">Signal</keyword>
<protein>
    <recommendedName>
        <fullName evidence="5">EF-hand domain-containing protein</fullName>
    </recommendedName>
</protein>
<organism evidence="3 4">
    <name type="scientific">Chondromyces crocatus</name>
    <dbReference type="NCBI Taxonomy" id="52"/>
    <lineage>
        <taxon>Bacteria</taxon>
        <taxon>Pseudomonadati</taxon>
        <taxon>Myxococcota</taxon>
        <taxon>Polyangia</taxon>
        <taxon>Polyangiales</taxon>
        <taxon>Polyangiaceae</taxon>
        <taxon>Chondromyces</taxon>
    </lineage>
</organism>